<dbReference type="Proteomes" id="UP000814128">
    <property type="component" value="Unassembled WGS sequence"/>
</dbReference>
<reference evidence="1" key="2">
    <citation type="journal article" date="2022" name="New Phytol.">
        <title>Evolutionary transition to the ectomycorrhizal habit in the genomes of a hyperdiverse lineage of mushroom-forming fungi.</title>
        <authorList>
            <person name="Looney B."/>
            <person name="Miyauchi S."/>
            <person name="Morin E."/>
            <person name="Drula E."/>
            <person name="Courty P.E."/>
            <person name="Kohler A."/>
            <person name="Kuo A."/>
            <person name="LaButti K."/>
            <person name="Pangilinan J."/>
            <person name="Lipzen A."/>
            <person name="Riley R."/>
            <person name="Andreopoulos W."/>
            <person name="He G."/>
            <person name="Johnson J."/>
            <person name="Nolan M."/>
            <person name="Tritt A."/>
            <person name="Barry K.W."/>
            <person name="Grigoriev I.V."/>
            <person name="Nagy L.G."/>
            <person name="Hibbett D."/>
            <person name="Henrissat B."/>
            <person name="Matheny P.B."/>
            <person name="Labbe J."/>
            <person name="Martin F.M."/>
        </authorList>
    </citation>
    <scope>NUCLEOTIDE SEQUENCE</scope>
    <source>
        <strain evidence="1">EC-137</strain>
    </source>
</reference>
<evidence type="ECO:0000313" key="2">
    <source>
        <dbReference type="Proteomes" id="UP000814128"/>
    </source>
</evidence>
<accession>A0ACB8QCR5</accession>
<comment type="caution">
    <text evidence="1">The sequence shown here is derived from an EMBL/GenBank/DDBJ whole genome shotgun (WGS) entry which is preliminary data.</text>
</comment>
<keyword evidence="2" id="KW-1185">Reference proteome</keyword>
<protein>
    <submittedName>
        <fullName evidence="1">Uncharacterized protein</fullName>
    </submittedName>
</protein>
<sequence length="682" mass="74143">MPRVTAAALPTMDSPARNTRAQTAQAARASTGLTTTRKRGHGEIDSSPLTTPGRALRRKNLPSPSILESPTPAVKKGKKTSITRRLPDKVATEKHAIDGVIATQAGQPPRKKARVAKPARELLAGGDALILSKIAVEPDDTSHSEATQSIVAKRRKAEETSADEGPSPKRAKPNVDESVRCSATAENCTRSHSSSNAVASSSRLNTSAEGPIPPTPPARAPDAMQDELEVYGLLCSSASSDPEFKEPSTVETSCSVPAPLSSLTGTPTPTPSSTSLPTPAPPLVDPEMLDCIRECETRNVKAYCGMWSKPAPRDRDPEKIAVELAANGIKVRDYACQAPYVLPPQPPLVPPAPTLVSVPPEHNQGKYKWRVVSRQALCHTLLSYGSRVSETDIEQGKDVMSEFDEGSIAWEAKNRNVDSAGLPRIYFAREMSPEQTRTAFPGCALLQGIGVVFRSSPKGMEADFITNISGKFFMHRLESFEDFHSFHAINAARQLGIETGYDPKTMHEVAHDGFRKLLELQIEREARGVSIPEISDDDESDYDSDDSAPASRPSERSSSLSQIAPDEEQRKLYTNIEAALRKGELSAEELAASSLTADELRGVEGLREIRHELDLYYVRLGRFEEKRAVQRSRMSPDQVVDDIAQRVVRAAIQDLGKSLKAAFVLQNQEAVAKLFARVPPDV</sequence>
<name>A0ACB8QCR5_9AGAM</name>
<reference evidence="1" key="1">
    <citation type="submission" date="2021-02" db="EMBL/GenBank/DDBJ databases">
        <authorList>
            <consortium name="DOE Joint Genome Institute"/>
            <person name="Ahrendt S."/>
            <person name="Looney B.P."/>
            <person name="Miyauchi S."/>
            <person name="Morin E."/>
            <person name="Drula E."/>
            <person name="Courty P.E."/>
            <person name="Chicoki N."/>
            <person name="Fauchery L."/>
            <person name="Kohler A."/>
            <person name="Kuo A."/>
            <person name="Labutti K."/>
            <person name="Pangilinan J."/>
            <person name="Lipzen A."/>
            <person name="Riley R."/>
            <person name="Andreopoulos W."/>
            <person name="He G."/>
            <person name="Johnson J."/>
            <person name="Barry K.W."/>
            <person name="Grigoriev I.V."/>
            <person name="Nagy L."/>
            <person name="Hibbett D."/>
            <person name="Henrissat B."/>
            <person name="Matheny P.B."/>
            <person name="Labbe J."/>
            <person name="Martin F."/>
        </authorList>
    </citation>
    <scope>NUCLEOTIDE SEQUENCE</scope>
    <source>
        <strain evidence="1">EC-137</strain>
    </source>
</reference>
<evidence type="ECO:0000313" key="1">
    <source>
        <dbReference type="EMBL" id="KAI0029076.1"/>
    </source>
</evidence>
<organism evidence="1 2">
    <name type="scientific">Vararia minispora EC-137</name>
    <dbReference type="NCBI Taxonomy" id="1314806"/>
    <lineage>
        <taxon>Eukaryota</taxon>
        <taxon>Fungi</taxon>
        <taxon>Dikarya</taxon>
        <taxon>Basidiomycota</taxon>
        <taxon>Agaricomycotina</taxon>
        <taxon>Agaricomycetes</taxon>
        <taxon>Russulales</taxon>
        <taxon>Lachnocladiaceae</taxon>
        <taxon>Vararia</taxon>
    </lineage>
</organism>
<dbReference type="EMBL" id="MU273700">
    <property type="protein sequence ID" value="KAI0029076.1"/>
    <property type="molecule type" value="Genomic_DNA"/>
</dbReference>
<gene>
    <name evidence="1" type="ORF">K488DRAFT_89095</name>
</gene>
<proteinExistence type="predicted"/>